<dbReference type="InterPro" id="IPR013604">
    <property type="entry name" value="7TM_chemorcpt"/>
</dbReference>
<accession>A0ABD2XGN2</accession>
<evidence type="ECO:0000256" key="5">
    <source>
        <dbReference type="ARBA" id="ARBA00023136"/>
    </source>
</evidence>
<evidence type="ECO:0000313" key="9">
    <source>
        <dbReference type="EMBL" id="KAL3404007.1"/>
    </source>
</evidence>
<evidence type="ECO:0000256" key="1">
    <source>
        <dbReference type="ARBA" id="ARBA00004651"/>
    </source>
</evidence>
<feature type="transmembrane region" description="Helical" evidence="8">
    <location>
        <begin position="43"/>
        <end position="63"/>
    </location>
</feature>
<keyword evidence="4 8" id="KW-1133">Transmembrane helix</keyword>
<dbReference type="PANTHER" id="PTHR21143">
    <property type="entry name" value="INVERTEBRATE GUSTATORY RECEPTOR"/>
    <property type="match status" value="1"/>
</dbReference>
<sequence>MSLVKVRPDKKFRGIVYLFKIVGLASMAYDAENVERPFGSSRIGHCYNVLLMCAFLLPNYYSLTMTYSNVYENQTRSEMTADLIQTAFHLFNGLFVVGYFGLFQRRSIELANRLVTAHRSRPNDDSSGMRATLRRIFIFELVSLILQLVTVPKAFIFVVYFVGAVINGLILNLLLMQYSLVARLLQHGYGSINSSVCKLDRDFASLMQHYRLLQQLARDISDFYSPVMLVGFVNLFLNLIVYSYYVLLPVLTLGREFSCNNVLLVLYCLNYTIFCIVSLFILTSFTTAAVKESQKTGGLLSLVDRQSLPNVAMLKQLKQFSNYLLHAPPMSFGVYDLVVIDQTLVVSLAASITTYLIILLQSRGPKDQDCK</sequence>
<comment type="subcellular location">
    <subcellularLocation>
        <location evidence="1 8">Cell membrane</location>
        <topology evidence="1 8">Multi-pass membrane protein</topology>
    </subcellularLocation>
</comment>
<dbReference type="EMBL" id="JBJJXI010000027">
    <property type="protein sequence ID" value="KAL3404007.1"/>
    <property type="molecule type" value="Genomic_DNA"/>
</dbReference>
<feature type="transmembrane region" description="Helical" evidence="8">
    <location>
        <begin position="155"/>
        <end position="175"/>
    </location>
</feature>
<comment type="caution">
    <text evidence="9">The sequence shown here is derived from an EMBL/GenBank/DDBJ whole genome shotgun (WGS) entry which is preliminary data.</text>
</comment>
<comment type="function">
    <text evidence="8">Gustatory receptor which mediates acceptance or avoidance behavior, depending on its substrates.</text>
</comment>
<dbReference type="Pfam" id="PF08395">
    <property type="entry name" value="7tm_7"/>
    <property type="match status" value="1"/>
</dbReference>
<keyword evidence="6 8" id="KW-0675">Receptor</keyword>
<dbReference type="Proteomes" id="UP001627154">
    <property type="component" value="Unassembled WGS sequence"/>
</dbReference>
<evidence type="ECO:0000313" key="10">
    <source>
        <dbReference type="Proteomes" id="UP001627154"/>
    </source>
</evidence>
<comment type="caution">
    <text evidence="8">Lacks conserved residue(s) required for the propagation of feature annotation.</text>
</comment>
<evidence type="ECO:0000256" key="3">
    <source>
        <dbReference type="ARBA" id="ARBA00022692"/>
    </source>
</evidence>
<keyword evidence="2 8" id="KW-1003">Cell membrane</keyword>
<proteinExistence type="inferred from homology"/>
<evidence type="ECO:0000256" key="8">
    <source>
        <dbReference type="RuleBase" id="RU363108"/>
    </source>
</evidence>
<keyword evidence="5 8" id="KW-0472">Membrane</keyword>
<evidence type="ECO:0000256" key="7">
    <source>
        <dbReference type="ARBA" id="ARBA00023224"/>
    </source>
</evidence>
<keyword evidence="10" id="KW-1185">Reference proteome</keyword>
<dbReference type="GO" id="GO:0007165">
    <property type="term" value="P:signal transduction"/>
    <property type="evidence" value="ECO:0007669"/>
    <property type="project" value="UniProtKB-KW"/>
</dbReference>
<evidence type="ECO:0000256" key="6">
    <source>
        <dbReference type="ARBA" id="ARBA00023170"/>
    </source>
</evidence>
<evidence type="ECO:0000256" key="4">
    <source>
        <dbReference type="ARBA" id="ARBA00022989"/>
    </source>
</evidence>
<gene>
    <name evidence="9" type="ORF">TKK_003397</name>
</gene>
<keyword evidence="3 8" id="KW-0812">Transmembrane</keyword>
<organism evidence="9 10">
    <name type="scientific">Trichogramma kaykai</name>
    <dbReference type="NCBI Taxonomy" id="54128"/>
    <lineage>
        <taxon>Eukaryota</taxon>
        <taxon>Metazoa</taxon>
        <taxon>Ecdysozoa</taxon>
        <taxon>Arthropoda</taxon>
        <taxon>Hexapoda</taxon>
        <taxon>Insecta</taxon>
        <taxon>Pterygota</taxon>
        <taxon>Neoptera</taxon>
        <taxon>Endopterygota</taxon>
        <taxon>Hymenoptera</taxon>
        <taxon>Apocrita</taxon>
        <taxon>Proctotrupomorpha</taxon>
        <taxon>Chalcidoidea</taxon>
        <taxon>Trichogrammatidae</taxon>
        <taxon>Trichogramma</taxon>
    </lineage>
</organism>
<feature type="transmembrane region" description="Helical" evidence="8">
    <location>
        <begin position="83"/>
        <end position="103"/>
    </location>
</feature>
<comment type="similarity">
    <text evidence="8">Belongs to the insect chemoreceptor superfamily. Gustatory receptor (GR) family.</text>
</comment>
<dbReference type="PANTHER" id="PTHR21143:SF133">
    <property type="entry name" value="GUSTATORY AND PHEROMONE RECEPTOR 32A-RELATED"/>
    <property type="match status" value="1"/>
</dbReference>
<name>A0ABD2XGN2_9HYME</name>
<dbReference type="AlphaFoldDB" id="A0ABD2XGN2"/>
<feature type="transmembrane region" description="Helical" evidence="8">
    <location>
        <begin position="223"/>
        <end position="244"/>
    </location>
</feature>
<evidence type="ECO:0000256" key="2">
    <source>
        <dbReference type="ARBA" id="ARBA00022475"/>
    </source>
</evidence>
<feature type="transmembrane region" description="Helical" evidence="8">
    <location>
        <begin position="264"/>
        <end position="285"/>
    </location>
</feature>
<protein>
    <recommendedName>
        <fullName evidence="8">Gustatory receptor</fullName>
    </recommendedName>
</protein>
<keyword evidence="7 8" id="KW-0807">Transducer</keyword>
<dbReference type="GO" id="GO:0005886">
    <property type="term" value="C:plasma membrane"/>
    <property type="evidence" value="ECO:0007669"/>
    <property type="project" value="UniProtKB-SubCell"/>
</dbReference>
<reference evidence="9 10" key="1">
    <citation type="journal article" date="2024" name="bioRxiv">
        <title>A reference genome for Trichogramma kaykai: A tiny desert-dwelling parasitoid wasp with competing sex-ratio distorters.</title>
        <authorList>
            <person name="Culotta J."/>
            <person name="Lindsey A.R."/>
        </authorList>
    </citation>
    <scope>NUCLEOTIDE SEQUENCE [LARGE SCALE GENOMIC DNA]</scope>
    <source>
        <strain evidence="9 10">KSX58</strain>
    </source>
</reference>